<dbReference type="Proteomes" id="UP000308671">
    <property type="component" value="Unassembled WGS sequence"/>
</dbReference>
<evidence type="ECO:0000313" key="2">
    <source>
        <dbReference type="Proteomes" id="UP000308671"/>
    </source>
</evidence>
<dbReference type="EMBL" id="PQXL01001045">
    <property type="protein sequence ID" value="THV43707.1"/>
    <property type="molecule type" value="Genomic_DNA"/>
</dbReference>
<dbReference type="AlphaFoldDB" id="A0A4S8QG43"/>
<evidence type="ECO:0000313" key="1">
    <source>
        <dbReference type="EMBL" id="THV43707.1"/>
    </source>
</evidence>
<accession>A0A4S8QG43</accession>
<protein>
    <submittedName>
        <fullName evidence="1">Uncharacterized protein</fullName>
    </submittedName>
</protein>
<organism evidence="1 2">
    <name type="scientific">Botrytis galanthina</name>
    <dbReference type="NCBI Taxonomy" id="278940"/>
    <lineage>
        <taxon>Eukaryota</taxon>
        <taxon>Fungi</taxon>
        <taxon>Dikarya</taxon>
        <taxon>Ascomycota</taxon>
        <taxon>Pezizomycotina</taxon>
        <taxon>Leotiomycetes</taxon>
        <taxon>Helotiales</taxon>
        <taxon>Sclerotiniaceae</taxon>
        <taxon>Botrytis</taxon>
    </lineage>
</organism>
<comment type="caution">
    <text evidence="1">The sequence shown here is derived from an EMBL/GenBank/DDBJ whole genome shotgun (WGS) entry which is preliminary data.</text>
</comment>
<keyword evidence="2" id="KW-1185">Reference proteome</keyword>
<sequence length="198" mass="22733">MPHEMPSTTYVSLVESFYPILNLDFPKLTRISAAKYIMSNPFKCKNYGLIYRFNQPPSRKREDQPHPLRSLSRVPIATGIFDYSIDRELKVASALGEFFFCTWGGAPNEWQLSVPNYHPYAPFHYRQDTNWNDLVGSAQQVTASTTIFATFIFSCPCLIIVVKNTTDIMETTAAGYAARHDDMHGDKRQKYPRHRIKA</sequence>
<name>A0A4S8QG43_9HELO</name>
<gene>
    <name evidence="1" type="ORF">BGAL_1050g00020</name>
</gene>
<proteinExistence type="predicted"/>
<reference evidence="1 2" key="1">
    <citation type="submission" date="2017-12" db="EMBL/GenBank/DDBJ databases">
        <title>Comparative genomics of Botrytis spp.</title>
        <authorList>
            <person name="Valero-Jimenez C.A."/>
            <person name="Tapia P."/>
            <person name="Veloso J."/>
            <person name="Silva-Moreno E."/>
            <person name="Staats M."/>
            <person name="Valdes J.H."/>
            <person name="Van Kan J.A.L."/>
        </authorList>
    </citation>
    <scope>NUCLEOTIDE SEQUENCE [LARGE SCALE GENOMIC DNA]</scope>
    <source>
        <strain evidence="1 2">MUCL435</strain>
    </source>
</reference>